<accession>N2B801</accession>
<reference evidence="1 2" key="1">
    <citation type="journal article" date="2014" name="Genome Announc.">
        <title>Draft genome sequences of the altered schaedler flora, a defined bacterial community from gnotobiotic mice.</title>
        <authorList>
            <person name="Wannemuehler M.J."/>
            <person name="Overstreet A.M."/>
            <person name="Ward D.V."/>
            <person name="Phillips G.J."/>
        </authorList>
    </citation>
    <scope>NUCLEOTIDE SEQUENCE [LARGE SCALE GENOMIC DNA]</scope>
    <source>
        <strain evidence="1 2">ASF492</strain>
    </source>
</reference>
<organism evidence="1 2">
    <name type="scientific">Eubacterium plexicaudatum ASF492</name>
    <dbReference type="NCBI Taxonomy" id="1235802"/>
    <lineage>
        <taxon>Bacteria</taxon>
        <taxon>Bacillati</taxon>
        <taxon>Bacillota</taxon>
        <taxon>Clostridia</taxon>
        <taxon>Eubacteriales</taxon>
        <taxon>Eubacteriaceae</taxon>
        <taxon>Eubacterium</taxon>
    </lineage>
</organism>
<proteinExistence type="predicted"/>
<keyword evidence="2" id="KW-1185">Reference proteome</keyword>
<gene>
    <name evidence="1" type="ORF">C823_00904</name>
</gene>
<comment type="caution">
    <text evidence="1">The sequence shown here is derived from an EMBL/GenBank/DDBJ whole genome shotgun (WGS) entry which is preliminary data.</text>
</comment>
<dbReference type="EMBL" id="AQFT01000023">
    <property type="protein sequence ID" value="EMZ36536.1"/>
    <property type="molecule type" value="Genomic_DNA"/>
</dbReference>
<dbReference type="OrthoDB" id="2087641at2"/>
<evidence type="ECO:0000313" key="1">
    <source>
        <dbReference type="EMBL" id="EMZ36536.1"/>
    </source>
</evidence>
<dbReference type="PATRIC" id="fig|1235802.3.peg.970"/>
<protein>
    <submittedName>
        <fullName evidence="1">Uncharacterized protein</fullName>
    </submittedName>
</protein>
<sequence length="59" mass="6776">MEDLGMTEKEQAAIMIDIYTDLQRIQKAEDRDKELSNQLRKAKAKLEALGIVTENLIIE</sequence>
<dbReference type="Proteomes" id="UP000012589">
    <property type="component" value="Unassembled WGS sequence"/>
</dbReference>
<dbReference type="HOGENOM" id="CLU_210260_0_0_9"/>
<name>N2B801_9FIRM</name>
<dbReference type="AlphaFoldDB" id="N2B801"/>
<evidence type="ECO:0000313" key="2">
    <source>
        <dbReference type="Proteomes" id="UP000012589"/>
    </source>
</evidence>